<feature type="domain" description="CCHC-type" evidence="3">
    <location>
        <begin position="495"/>
        <end position="509"/>
    </location>
</feature>
<evidence type="ECO:0000313" key="6">
    <source>
        <dbReference type="Proteomes" id="UP001146120"/>
    </source>
</evidence>
<dbReference type="Proteomes" id="UP001146120">
    <property type="component" value="Unassembled WGS sequence"/>
</dbReference>
<gene>
    <name evidence="5" type="ORF">N0F65_007500</name>
</gene>
<evidence type="ECO:0000256" key="1">
    <source>
        <dbReference type="PROSITE-ProRule" id="PRU00047"/>
    </source>
</evidence>
<dbReference type="PROSITE" id="PS50966">
    <property type="entry name" value="ZF_SWIM"/>
    <property type="match status" value="1"/>
</dbReference>
<feature type="compositionally biased region" description="Basic residues" evidence="2">
    <location>
        <begin position="432"/>
        <end position="441"/>
    </location>
</feature>
<keyword evidence="1" id="KW-0479">Metal-binding</keyword>
<dbReference type="PANTHER" id="PTHR31973:SF187">
    <property type="entry name" value="MUTATOR TRANSPOSASE MUDRA PROTEIN"/>
    <property type="match status" value="1"/>
</dbReference>
<dbReference type="InterPro" id="IPR001878">
    <property type="entry name" value="Znf_CCHC"/>
</dbReference>
<dbReference type="InterPro" id="IPR007527">
    <property type="entry name" value="Znf_SWIM"/>
</dbReference>
<reference evidence="5" key="1">
    <citation type="submission" date="2022-11" db="EMBL/GenBank/DDBJ databases">
        <authorList>
            <person name="Morgan W.R."/>
            <person name="Tartar A."/>
        </authorList>
    </citation>
    <scope>NUCLEOTIDE SEQUENCE</scope>
    <source>
        <strain evidence="5">ARSEF 373</strain>
    </source>
</reference>
<dbReference type="PROSITE" id="PS50158">
    <property type="entry name" value="ZF_CCHC"/>
    <property type="match status" value="1"/>
</dbReference>
<dbReference type="AlphaFoldDB" id="A0AAV2ZCZ4"/>
<dbReference type="GO" id="GO:0003676">
    <property type="term" value="F:nucleic acid binding"/>
    <property type="evidence" value="ECO:0007669"/>
    <property type="project" value="InterPro"/>
</dbReference>
<dbReference type="Pfam" id="PF04434">
    <property type="entry name" value="SWIM"/>
    <property type="match status" value="1"/>
</dbReference>
<keyword evidence="6" id="KW-1185">Reference proteome</keyword>
<dbReference type="PANTHER" id="PTHR31973">
    <property type="entry name" value="POLYPROTEIN, PUTATIVE-RELATED"/>
    <property type="match status" value="1"/>
</dbReference>
<evidence type="ECO:0008006" key="7">
    <source>
        <dbReference type="Google" id="ProtNLM"/>
    </source>
</evidence>
<keyword evidence="1" id="KW-0862">Zinc</keyword>
<evidence type="ECO:0000313" key="5">
    <source>
        <dbReference type="EMBL" id="DBA05338.1"/>
    </source>
</evidence>
<evidence type="ECO:0000259" key="3">
    <source>
        <dbReference type="PROSITE" id="PS50158"/>
    </source>
</evidence>
<dbReference type="EMBL" id="DAKRPA010000001">
    <property type="protein sequence ID" value="DBA05338.1"/>
    <property type="molecule type" value="Genomic_DNA"/>
</dbReference>
<feature type="domain" description="SWIM-type" evidence="4">
    <location>
        <begin position="355"/>
        <end position="389"/>
    </location>
</feature>
<evidence type="ECO:0000256" key="2">
    <source>
        <dbReference type="SAM" id="MobiDB-lite"/>
    </source>
</evidence>
<feature type="region of interest" description="Disordered" evidence="2">
    <location>
        <begin position="426"/>
        <end position="455"/>
    </location>
</feature>
<comment type="caution">
    <text evidence="5">The sequence shown here is derived from an EMBL/GenBank/DDBJ whole genome shotgun (WGS) entry which is preliminary data.</text>
</comment>
<feature type="compositionally biased region" description="Low complexity" evidence="2">
    <location>
        <begin position="444"/>
        <end position="455"/>
    </location>
</feature>
<accession>A0AAV2ZCZ4</accession>
<name>A0AAV2ZCZ4_9STRA</name>
<keyword evidence="1" id="KW-0863">Zinc-finger</keyword>
<dbReference type="GO" id="GO:0008270">
    <property type="term" value="F:zinc ion binding"/>
    <property type="evidence" value="ECO:0007669"/>
    <property type="project" value="UniProtKB-KW"/>
</dbReference>
<sequence>MQSRGGNHKKVLCTSEACPFFVQLYRKLSKADSKSWYVSSLNLQHMNCSSVAKPTKRQLAELPAFRNAVLGAPDAAIGHLIRQMQGEEGIALQKRLRTVYRARDAIKEAIASDNAALYKKIPSLMREFMRLNPRSCALLDRDEQGRFQRAFLASEVFIDAFPHNQRMLGLTSTLFDCSDFHGVQLLLHARDGNFGHIKMAMAIVDAETQENYEWFLTTVVESARLHGLQSVPILCEPVHELVSAAKKLNLLLCFANAQDLQPSYGWQPATFVRTEGMIVPKESPFMHLQNMMSELMKEAFERHRTSVKWQDEGRKVTPQAELLFQQQLKEVGRFVVEECSESIAFVYDAAQVPRNRVRVDLATCSCSCMYMAQFEIPCKHLLALLSHNNTLDKAFEFFGACFQVHNYAASYRSKCVQIPIDSDLVNDDSVHPPKKQRKGGRGRSPGTPGTPTGAGAAGFSATALAEAGSVASKVGGAAARAARGVERSGETKVYRCGNCGRDGHNKRSCEALGAQTTTQCDLEQFSQVI</sequence>
<evidence type="ECO:0000259" key="4">
    <source>
        <dbReference type="PROSITE" id="PS50966"/>
    </source>
</evidence>
<reference evidence="5" key="2">
    <citation type="journal article" date="2023" name="Microbiol Resour">
        <title>Decontamination and Annotation of the Draft Genome Sequence of the Oomycete Lagenidium giganteum ARSEF 373.</title>
        <authorList>
            <person name="Morgan W.R."/>
            <person name="Tartar A."/>
        </authorList>
    </citation>
    <scope>NUCLEOTIDE SEQUENCE</scope>
    <source>
        <strain evidence="5">ARSEF 373</strain>
    </source>
</reference>
<protein>
    <recommendedName>
        <fullName evidence="7">SWIM-type domain-containing protein</fullName>
    </recommendedName>
</protein>
<proteinExistence type="predicted"/>
<organism evidence="5 6">
    <name type="scientific">Lagenidium giganteum</name>
    <dbReference type="NCBI Taxonomy" id="4803"/>
    <lineage>
        <taxon>Eukaryota</taxon>
        <taxon>Sar</taxon>
        <taxon>Stramenopiles</taxon>
        <taxon>Oomycota</taxon>
        <taxon>Peronosporomycetes</taxon>
        <taxon>Pythiales</taxon>
        <taxon>Pythiaceae</taxon>
    </lineage>
</organism>